<feature type="transmembrane region" description="Helical" evidence="6">
    <location>
        <begin position="276"/>
        <end position="296"/>
    </location>
</feature>
<name>A0ABS1JED2_9BACL</name>
<comment type="subcellular location">
    <subcellularLocation>
        <location evidence="1">Cell membrane</location>
        <topology evidence="1">Multi-pass membrane protein</topology>
    </subcellularLocation>
</comment>
<dbReference type="InterPro" id="IPR050327">
    <property type="entry name" value="Proton-linked_MCT"/>
</dbReference>
<dbReference type="InterPro" id="IPR011701">
    <property type="entry name" value="MFS"/>
</dbReference>
<dbReference type="InterPro" id="IPR036259">
    <property type="entry name" value="MFS_trans_sf"/>
</dbReference>
<sequence>MRKLHYGWVVVAVTFLALLIAAGVRSTPGVLLMPLESEFGWDRTTTSVALSINLVLYGLTGPFVAAIMDRYGIRRIMVIALCLLVSGMALSSLIQQSWQLNLLWGIVIGLGTGSMANVLGAMVANRWFVERRGLVVGLMTASGATGQLLFLPLLANITVSAGWRSTVLTVACGALLLIPIVLLFMRNHPRDVGLTPYGASVEGEGSTVATTPASGGPSGNLLLAPLRVLVTAAKRPAFWLLAGTFFFCGFTTNGLIGTHMISACLEHGIPEVQAAGMLAFMGVFDLVGTTLSGWLSDRWDNRWLLFWYYALRGLSLMFLPYALDANGISLVIFSVFYGLDWIATVPPTVRLTADIFGKENVGMVFGWISASHQLGAATAAYGAGLLHTLFNDYVVAFLVAGGTGVLAAFLALAIRTTKTAKKRPV</sequence>
<feature type="transmembrane region" description="Helical" evidence="6">
    <location>
        <begin position="102"/>
        <end position="122"/>
    </location>
</feature>
<evidence type="ECO:0000256" key="1">
    <source>
        <dbReference type="ARBA" id="ARBA00004651"/>
    </source>
</evidence>
<protein>
    <submittedName>
        <fullName evidence="8">MFS transporter</fullName>
    </submittedName>
</protein>
<accession>A0ABS1JED2</accession>
<evidence type="ECO:0000256" key="5">
    <source>
        <dbReference type="ARBA" id="ARBA00023136"/>
    </source>
</evidence>
<evidence type="ECO:0000313" key="9">
    <source>
        <dbReference type="Proteomes" id="UP000602284"/>
    </source>
</evidence>
<evidence type="ECO:0000256" key="3">
    <source>
        <dbReference type="ARBA" id="ARBA00022692"/>
    </source>
</evidence>
<feature type="transmembrane region" description="Helical" evidence="6">
    <location>
        <begin position="134"/>
        <end position="155"/>
    </location>
</feature>
<reference evidence="8 9" key="1">
    <citation type="submission" date="2021-01" db="EMBL/GenBank/DDBJ databases">
        <title>Tumebacillus sp. strain ITR2 16S ribosomal RNA gene Genome sequencing and assembly.</title>
        <authorList>
            <person name="Kang M."/>
        </authorList>
    </citation>
    <scope>NUCLEOTIDE SEQUENCE [LARGE SCALE GENOMIC DNA]</scope>
    <source>
        <strain evidence="8 9">ITR2</strain>
    </source>
</reference>
<feature type="transmembrane region" description="Helical" evidence="6">
    <location>
        <begin position="393"/>
        <end position="414"/>
    </location>
</feature>
<dbReference type="PROSITE" id="PS50850">
    <property type="entry name" value="MFS"/>
    <property type="match status" value="1"/>
</dbReference>
<keyword evidence="4 6" id="KW-1133">Transmembrane helix</keyword>
<comment type="caution">
    <text evidence="8">The sequence shown here is derived from an EMBL/GenBank/DDBJ whole genome shotgun (WGS) entry which is preliminary data.</text>
</comment>
<dbReference type="Gene3D" id="1.20.1250.20">
    <property type="entry name" value="MFS general substrate transporter like domains"/>
    <property type="match status" value="2"/>
</dbReference>
<evidence type="ECO:0000313" key="8">
    <source>
        <dbReference type="EMBL" id="MBL0388636.1"/>
    </source>
</evidence>
<feature type="transmembrane region" description="Helical" evidence="6">
    <location>
        <begin position="328"/>
        <end position="349"/>
    </location>
</feature>
<feature type="transmembrane region" description="Helical" evidence="6">
    <location>
        <begin position="167"/>
        <end position="185"/>
    </location>
</feature>
<dbReference type="Pfam" id="PF07690">
    <property type="entry name" value="MFS_1"/>
    <property type="match status" value="1"/>
</dbReference>
<feature type="transmembrane region" description="Helical" evidence="6">
    <location>
        <begin position="361"/>
        <end position="381"/>
    </location>
</feature>
<proteinExistence type="predicted"/>
<dbReference type="Proteomes" id="UP000602284">
    <property type="component" value="Unassembled WGS sequence"/>
</dbReference>
<organism evidence="8 9">
    <name type="scientific">Tumebacillus amylolyticus</name>
    <dbReference type="NCBI Taxonomy" id="2801339"/>
    <lineage>
        <taxon>Bacteria</taxon>
        <taxon>Bacillati</taxon>
        <taxon>Bacillota</taxon>
        <taxon>Bacilli</taxon>
        <taxon>Bacillales</taxon>
        <taxon>Alicyclobacillaceae</taxon>
        <taxon>Tumebacillus</taxon>
    </lineage>
</organism>
<evidence type="ECO:0000256" key="6">
    <source>
        <dbReference type="SAM" id="Phobius"/>
    </source>
</evidence>
<keyword evidence="3 6" id="KW-0812">Transmembrane</keyword>
<dbReference type="InterPro" id="IPR020846">
    <property type="entry name" value="MFS_dom"/>
</dbReference>
<feature type="transmembrane region" description="Helical" evidence="6">
    <location>
        <begin position="76"/>
        <end position="96"/>
    </location>
</feature>
<gene>
    <name evidence="8" type="ORF">JJB07_18685</name>
</gene>
<evidence type="ECO:0000256" key="4">
    <source>
        <dbReference type="ARBA" id="ARBA00022989"/>
    </source>
</evidence>
<dbReference type="SUPFAM" id="SSF103473">
    <property type="entry name" value="MFS general substrate transporter"/>
    <property type="match status" value="1"/>
</dbReference>
<dbReference type="PANTHER" id="PTHR11360:SF290">
    <property type="entry name" value="MONOCARBOXYLATE MFS PERMEASE"/>
    <property type="match status" value="1"/>
</dbReference>
<feature type="domain" description="Major facilitator superfamily (MFS) profile" evidence="7">
    <location>
        <begin position="9"/>
        <end position="419"/>
    </location>
</feature>
<dbReference type="CDD" id="cd17355">
    <property type="entry name" value="MFS_YcxA_like"/>
    <property type="match status" value="1"/>
</dbReference>
<keyword evidence="5 6" id="KW-0472">Membrane</keyword>
<feature type="transmembrane region" description="Helical" evidence="6">
    <location>
        <begin position="237"/>
        <end position="256"/>
    </location>
</feature>
<dbReference type="EMBL" id="JAEQNB010000006">
    <property type="protein sequence ID" value="MBL0388636.1"/>
    <property type="molecule type" value="Genomic_DNA"/>
</dbReference>
<dbReference type="PANTHER" id="PTHR11360">
    <property type="entry name" value="MONOCARBOXYLATE TRANSPORTER"/>
    <property type="match status" value="1"/>
</dbReference>
<evidence type="ECO:0000259" key="7">
    <source>
        <dbReference type="PROSITE" id="PS50850"/>
    </source>
</evidence>
<feature type="transmembrane region" description="Helical" evidence="6">
    <location>
        <begin position="50"/>
        <end position="69"/>
    </location>
</feature>
<keyword evidence="9" id="KW-1185">Reference proteome</keyword>
<feature type="transmembrane region" description="Helical" evidence="6">
    <location>
        <begin position="303"/>
        <end position="322"/>
    </location>
</feature>
<evidence type="ECO:0000256" key="2">
    <source>
        <dbReference type="ARBA" id="ARBA00022448"/>
    </source>
</evidence>
<keyword evidence="2" id="KW-0813">Transport</keyword>